<evidence type="ECO:0000313" key="3">
    <source>
        <dbReference type="EMBL" id="GAP02935.1"/>
    </source>
</evidence>
<keyword evidence="4" id="KW-1185">Reference proteome</keyword>
<sequence>MLFSSRNLAKRLDQQLVNKISSADASFANAEFTTPEADKTVAAGRGYVTAVRPEALKELENLQVNLVSFANNHSGDFGIAGMKDTLAAAKKHNLIASGLAPSLDEARLAQFYDTESERVAFISLTATRADVFKASNAGNGVPARVGVNPLRWHEVYQVNEDEFDQIKQISNHLGLTASNAQGRVVEGWSELTSDQFQFGSLFEKNLLFKRGQETKFKTEANQEDIENLQKSIEDAKKRSDFVFVDVHTHEGVDGNWYADEPADFFVDAAHKAIDAGANIVIGHGAHFMRGAEEYKGKLIFYNLGSLIMEFEAGNSIIPPEMYEAYGLPSNSKPSDLHGKRTFDADGAFIGFGADRKFSQNIGVEISIPKNEEPKVKLIPLDLGLNRENPVLRGLPKIADQQEALNILNRLNELSSAFQTSFVLNEEENSIELATKSR</sequence>
<name>A0A3F3GU85_9LACO</name>
<feature type="domain" description="Capsule synthesis protein CapA" evidence="2">
    <location>
        <begin position="1"/>
        <end position="310"/>
    </location>
</feature>
<dbReference type="SUPFAM" id="SSF56300">
    <property type="entry name" value="Metallo-dependent phosphatases"/>
    <property type="match status" value="1"/>
</dbReference>
<evidence type="ECO:0000256" key="1">
    <source>
        <dbReference type="ARBA" id="ARBA00005662"/>
    </source>
</evidence>
<dbReference type="InterPro" id="IPR029052">
    <property type="entry name" value="Metallo-depent_PP-like"/>
</dbReference>
<dbReference type="AlphaFoldDB" id="A0A3F3GU85"/>
<dbReference type="SMART" id="SM00854">
    <property type="entry name" value="PGA_cap"/>
    <property type="match status" value="1"/>
</dbReference>
<proteinExistence type="inferred from homology"/>
<dbReference type="Pfam" id="PF09587">
    <property type="entry name" value="PGA_cap"/>
    <property type="match status" value="1"/>
</dbReference>
<evidence type="ECO:0000313" key="4">
    <source>
        <dbReference type="Proteomes" id="UP000061227"/>
    </source>
</evidence>
<dbReference type="PANTHER" id="PTHR33393">
    <property type="entry name" value="POLYGLUTAMINE SYNTHESIS ACCESSORY PROTEIN RV0574C-RELATED"/>
    <property type="match status" value="1"/>
</dbReference>
<dbReference type="InterPro" id="IPR052169">
    <property type="entry name" value="CW_Biosynth-Accessory"/>
</dbReference>
<dbReference type="PANTHER" id="PTHR33393:SF11">
    <property type="entry name" value="POLYGLUTAMINE SYNTHESIS ACCESSORY PROTEIN RV0574C-RELATED"/>
    <property type="match status" value="1"/>
</dbReference>
<accession>A0A3F3GU85</accession>
<dbReference type="InterPro" id="IPR019079">
    <property type="entry name" value="Capsule_synth_CapA"/>
</dbReference>
<reference evidence="3 4" key="1">
    <citation type="journal article" date="2015" name="BMC Genomics">
        <title>Comparative genomics of Fructobacillus spp. and Leuconostoc spp. reveals niche-specific evolution of Fructobacillus spp.</title>
        <authorList>
            <person name="Endo A."/>
            <person name="Tanizawa Y."/>
            <person name="Tanaka N."/>
            <person name="Maeno S."/>
            <person name="Kumar H."/>
            <person name="Shiwa Y."/>
            <person name="Okada S."/>
            <person name="Yoshikawa H."/>
            <person name="Dicks L."/>
            <person name="Nakagawa J."/>
            <person name="Arita M."/>
        </authorList>
    </citation>
    <scope>NUCLEOTIDE SEQUENCE [LARGE SCALE GENOMIC DNA]</scope>
    <source>
        <strain evidence="3 4">DSM 15468</strain>
    </source>
</reference>
<dbReference type="STRING" id="220714.SAMN05660469_1233"/>
<dbReference type="Proteomes" id="UP000061227">
    <property type="component" value="Unassembled WGS sequence"/>
</dbReference>
<protein>
    <submittedName>
        <fullName evidence="3">Capsule synthesis protein</fullName>
    </submittedName>
</protein>
<dbReference type="EMBL" id="DF968065">
    <property type="protein sequence ID" value="GAP02935.1"/>
    <property type="molecule type" value="Genomic_DNA"/>
</dbReference>
<comment type="similarity">
    <text evidence="1">Belongs to the CapA family.</text>
</comment>
<gene>
    <name evidence="3" type="ORF">FPFC_031190</name>
</gene>
<organism evidence="3 4">
    <name type="scientific">Fructobacillus pseudoficulneus</name>
    <dbReference type="NCBI Taxonomy" id="220714"/>
    <lineage>
        <taxon>Bacteria</taxon>
        <taxon>Bacillati</taxon>
        <taxon>Bacillota</taxon>
        <taxon>Bacilli</taxon>
        <taxon>Lactobacillales</taxon>
        <taxon>Lactobacillaceae</taxon>
        <taxon>Fructobacillus</taxon>
    </lineage>
</organism>
<evidence type="ECO:0000259" key="2">
    <source>
        <dbReference type="SMART" id="SM00854"/>
    </source>
</evidence>